<dbReference type="EMBL" id="KI440843">
    <property type="protein sequence ID" value="ERT01621.1"/>
    <property type="molecule type" value="Genomic_DNA"/>
</dbReference>
<dbReference type="eggNOG" id="KOG3391">
    <property type="taxonomic scope" value="Eukaryota"/>
</dbReference>
<feature type="compositionally biased region" description="Basic and acidic residues" evidence="2">
    <location>
        <begin position="277"/>
        <end position="289"/>
    </location>
</feature>
<dbReference type="HOGENOM" id="CLU_064128_0_0_1"/>
<name>U7Q4I2_SPOS1</name>
<dbReference type="Proteomes" id="UP000018087">
    <property type="component" value="Unassembled WGS sequence"/>
</dbReference>
<evidence type="ECO:0000313" key="4">
    <source>
        <dbReference type="Proteomes" id="UP000018087"/>
    </source>
</evidence>
<evidence type="ECO:0008006" key="5">
    <source>
        <dbReference type="Google" id="ProtNLM"/>
    </source>
</evidence>
<comment type="similarity">
    <text evidence="1">Belongs to the SAP18 family.</text>
</comment>
<dbReference type="Pfam" id="PF06487">
    <property type="entry name" value="SAP18"/>
    <property type="match status" value="1"/>
</dbReference>
<keyword evidence="4" id="KW-1185">Reference proteome</keyword>
<gene>
    <name evidence="3" type="ORF">HMPREF1624_02872</name>
</gene>
<evidence type="ECO:0000256" key="1">
    <source>
        <dbReference type="ARBA" id="ARBA00009143"/>
    </source>
</evidence>
<feature type="compositionally biased region" description="Low complexity" evidence="2">
    <location>
        <begin position="193"/>
        <end position="210"/>
    </location>
</feature>
<feature type="region of interest" description="Disordered" evidence="2">
    <location>
        <begin position="193"/>
        <end position="289"/>
    </location>
</feature>
<proteinExistence type="inferred from homology"/>
<evidence type="ECO:0000313" key="3">
    <source>
        <dbReference type="EMBL" id="ERT01621.1"/>
    </source>
</evidence>
<evidence type="ECO:0000256" key="2">
    <source>
        <dbReference type="SAM" id="MobiDB-lite"/>
    </source>
</evidence>
<dbReference type="InterPro" id="IPR010516">
    <property type="entry name" value="SAP18"/>
</dbReference>
<accession>U7Q4I2</accession>
<dbReference type="PANTHER" id="PTHR13082">
    <property type="entry name" value="SAP18"/>
    <property type="match status" value="1"/>
</dbReference>
<dbReference type="PANTHER" id="PTHR13082:SF0">
    <property type="entry name" value="HISTONE DEACETYLASE COMPLEX SUBUNIT SAP18"/>
    <property type="match status" value="1"/>
</dbReference>
<protein>
    <recommendedName>
        <fullName evidence="5">Sin3-associated polypeptide Sap18</fullName>
    </recommendedName>
</protein>
<dbReference type="Gene3D" id="3.10.20.550">
    <property type="entry name" value="ASAP complex, SAP18 subunit"/>
    <property type="match status" value="1"/>
</dbReference>
<dbReference type="GO" id="GO:0005634">
    <property type="term" value="C:nucleus"/>
    <property type="evidence" value="ECO:0007669"/>
    <property type="project" value="TreeGrafter"/>
</dbReference>
<dbReference type="InterPro" id="IPR042534">
    <property type="entry name" value="SAP18_sf"/>
</dbReference>
<reference evidence="4" key="1">
    <citation type="journal article" date="2014" name="Genome Announc.">
        <title>Genome sequence of the pathogenic fungus Sporothrix schenckii (ATCC 58251).</title>
        <authorList>
            <person name="Cuomo C.A."/>
            <person name="Rodriguez-Del Valle N."/>
            <person name="Perez-Sanchez L."/>
            <person name="Abouelleil A."/>
            <person name="Goldberg J."/>
            <person name="Young S."/>
            <person name="Zeng Q."/>
            <person name="Birren B.W."/>
        </authorList>
    </citation>
    <scope>NUCLEOTIDE SEQUENCE [LARGE SCALE GENOMIC DNA]</scope>
    <source>
        <strain evidence="4">ATCC 58251 / de Perez 2211183</strain>
    </source>
</reference>
<dbReference type="AlphaFoldDB" id="U7Q4I2"/>
<dbReference type="STRING" id="1391915.U7Q4I2"/>
<sequence>MFSGKMTATPFLLKLFYRTGAFHRSDEFSSPQRLAFVPVYALPSYTLSDLTYYLAAAQNPAVLPSTCIGTRIAFRHVYENTRHTAEGNGSGNIRPSEGFKESTYAPRFIIKDVGSVVIGNTGPGAPTTSLDAIDDAAIPDELVDDDEDQLMQTGNAGISDDDGSRTLAGLRYTPGEYLSCAILPPLANGCVAPASSARSGRGSGIGEAPPSRMPPPPLSGASAVRSMDSRFSGRRGRDGHGASSNYGVPTAGWRRGDAIPDEGAWVRDGGQGGSRMGWRDSQRRRDSRW</sequence>
<organism evidence="3 4">
    <name type="scientific">Sporothrix schenckii (strain ATCC 58251 / de Perez 2211183)</name>
    <name type="common">Rose-picker's disease fungus</name>
    <dbReference type="NCBI Taxonomy" id="1391915"/>
    <lineage>
        <taxon>Eukaryota</taxon>
        <taxon>Fungi</taxon>
        <taxon>Dikarya</taxon>
        <taxon>Ascomycota</taxon>
        <taxon>Pezizomycotina</taxon>
        <taxon>Sordariomycetes</taxon>
        <taxon>Sordariomycetidae</taxon>
        <taxon>Ophiostomatales</taxon>
        <taxon>Ophiostomataceae</taxon>
        <taxon>Sporothrix</taxon>
    </lineage>
</organism>
<dbReference type="OrthoDB" id="440566at2759"/>